<dbReference type="Proteomes" id="UP001417504">
    <property type="component" value="Unassembled WGS sequence"/>
</dbReference>
<dbReference type="InterPro" id="IPR000009">
    <property type="entry name" value="PP2A_PR55"/>
</dbReference>
<evidence type="ECO:0000256" key="3">
    <source>
        <dbReference type="ARBA" id="ARBA00022737"/>
    </source>
</evidence>
<keyword evidence="3 5" id="KW-0677">Repeat</keyword>
<proteinExistence type="inferred from homology"/>
<accession>A0AAP0HKK6</accession>
<dbReference type="GO" id="GO:0000159">
    <property type="term" value="C:protein phosphatase type 2A complex"/>
    <property type="evidence" value="ECO:0007669"/>
    <property type="project" value="UniProtKB-UniRule"/>
</dbReference>
<organism evidence="6 7">
    <name type="scientific">Stephania japonica</name>
    <dbReference type="NCBI Taxonomy" id="461633"/>
    <lineage>
        <taxon>Eukaryota</taxon>
        <taxon>Viridiplantae</taxon>
        <taxon>Streptophyta</taxon>
        <taxon>Embryophyta</taxon>
        <taxon>Tracheophyta</taxon>
        <taxon>Spermatophyta</taxon>
        <taxon>Magnoliopsida</taxon>
        <taxon>Ranunculales</taxon>
        <taxon>Menispermaceae</taxon>
        <taxon>Menispermoideae</taxon>
        <taxon>Cissampelideae</taxon>
        <taxon>Stephania</taxon>
    </lineage>
</organism>
<comment type="caution">
    <text evidence="6">The sequence shown here is derived from an EMBL/GenBank/DDBJ whole genome shotgun (WGS) entry which is preliminary data.</text>
</comment>
<dbReference type="PIRSF" id="PIRSF037309">
    <property type="entry name" value="PP2A_PR55"/>
    <property type="match status" value="1"/>
</dbReference>
<dbReference type="SUPFAM" id="SSF50978">
    <property type="entry name" value="WD40 repeat-like"/>
    <property type="match status" value="1"/>
</dbReference>
<evidence type="ECO:0000256" key="2">
    <source>
        <dbReference type="ARBA" id="ARBA00022574"/>
    </source>
</evidence>
<dbReference type="PRINTS" id="PR00600">
    <property type="entry name" value="PP2APR55"/>
</dbReference>
<dbReference type="Gene3D" id="2.130.10.10">
    <property type="entry name" value="YVTN repeat-like/Quinoprotein amine dehydrogenase"/>
    <property type="match status" value="1"/>
</dbReference>
<keyword evidence="7" id="KW-1185">Reference proteome</keyword>
<dbReference type="SMART" id="SM00320">
    <property type="entry name" value="WD40"/>
    <property type="match status" value="4"/>
</dbReference>
<evidence type="ECO:0000256" key="4">
    <source>
        <dbReference type="ARBA" id="ARBA00034298"/>
    </source>
</evidence>
<evidence type="ECO:0000256" key="1">
    <source>
        <dbReference type="ARBA" id="ARBA00008259"/>
    </source>
</evidence>
<keyword evidence="2 5" id="KW-0853">WD repeat</keyword>
<comment type="function">
    <text evidence="4">The B regulatory subunit may modulate substrate selectivity and catalytic activity, and may also direct the localization of the catalytic enzyme to a particular subcellular compartment.</text>
</comment>
<gene>
    <name evidence="6" type="ORF">Sjap_023551</name>
</gene>
<name>A0AAP0HKK6_9MAGN</name>
<evidence type="ECO:0000256" key="5">
    <source>
        <dbReference type="RuleBase" id="RU331113"/>
    </source>
</evidence>
<sequence length="420" mass="48073">MASAASDPDWTFSQVFGERVSGEDVQEVDLISTVDFEKKGDYIATGDHGGRVVIFERTDRPDERSRKELEQLDCSNKRHPEYRYKTEFQSHEPEFDYLKSVEIEEKINKVRWCTTSGGLTQAEKCKEMDQNTAVSSENMLLAEKSFVSEQLETSVPNGYHLEWTNKTPRSIFHHLKSSRQSDGETFVSADDLRINMWNLEFSNQCFNIIDMKPSDMEDLTALCDQNARILQDREAHGSKSFFTEIVASISDMKFASDGRHILSRDYMNLKLWDLNMEASPIATYKIHDYLRPKLHDLYNNDSIFDKFDCCFSSDGLQFATGSYGNLFRVFTFGDRNEGITLEATRSPNRKQVKNQNQPRSRRASLSNITRGQFWRANDNSSSDSSALANDLTAKMLHLAWHPTSKLIACAAANSLYLYHA</sequence>
<dbReference type="AlphaFoldDB" id="A0AAP0HKK6"/>
<protein>
    <recommendedName>
        <fullName evidence="5">Serine/threonine-protein phosphatase 2A 55 kDa regulatory subunit B</fullName>
    </recommendedName>
</protein>
<dbReference type="PANTHER" id="PTHR11871">
    <property type="entry name" value="PROTEIN PHOSPHATASE PP2A REGULATORY SUBUNIT B"/>
    <property type="match status" value="1"/>
</dbReference>
<evidence type="ECO:0000313" key="7">
    <source>
        <dbReference type="Proteomes" id="UP001417504"/>
    </source>
</evidence>
<dbReference type="EMBL" id="JBBNAE010000010">
    <property type="protein sequence ID" value="KAK9090374.1"/>
    <property type="molecule type" value="Genomic_DNA"/>
</dbReference>
<reference evidence="6 7" key="1">
    <citation type="submission" date="2024-01" db="EMBL/GenBank/DDBJ databases">
        <title>Genome assemblies of Stephania.</title>
        <authorList>
            <person name="Yang L."/>
        </authorList>
    </citation>
    <scope>NUCLEOTIDE SEQUENCE [LARGE SCALE GENOMIC DNA]</scope>
    <source>
        <strain evidence="6">QJT</strain>
        <tissue evidence="6">Leaf</tissue>
    </source>
</reference>
<dbReference type="InterPro" id="IPR001680">
    <property type="entry name" value="WD40_rpt"/>
</dbReference>
<evidence type="ECO:0000313" key="6">
    <source>
        <dbReference type="EMBL" id="KAK9090374.1"/>
    </source>
</evidence>
<comment type="similarity">
    <text evidence="1 5">Belongs to the phosphatase 2A regulatory subunit B family.</text>
</comment>
<dbReference type="GO" id="GO:0019888">
    <property type="term" value="F:protein phosphatase regulator activity"/>
    <property type="evidence" value="ECO:0007669"/>
    <property type="project" value="InterPro"/>
</dbReference>
<dbReference type="InterPro" id="IPR036322">
    <property type="entry name" value="WD40_repeat_dom_sf"/>
</dbReference>
<dbReference type="InterPro" id="IPR015943">
    <property type="entry name" value="WD40/YVTN_repeat-like_dom_sf"/>
</dbReference>